<dbReference type="InterPro" id="IPR043128">
    <property type="entry name" value="Rev_trsase/Diguanyl_cyclase"/>
</dbReference>
<dbReference type="SUPFAM" id="SSF55073">
    <property type="entry name" value="Nucleotide cyclase"/>
    <property type="match status" value="1"/>
</dbReference>
<dbReference type="Gene3D" id="3.30.70.270">
    <property type="match status" value="1"/>
</dbReference>
<dbReference type="SUPFAM" id="SSF52172">
    <property type="entry name" value="CheY-like"/>
    <property type="match status" value="1"/>
</dbReference>
<dbReference type="InterPro" id="IPR035919">
    <property type="entry name" value="EAL_sf"/>
</dbReference>
<dbReference type="EC" id="3.1.4.52" evidence="1"/>
<name>A0A1Y0I425_9GAMM</name>
<gene>
    <name evidence="5" type="ORF">OLMES_0105</name>
</gene>
<accession>A0A1Y0I425</accession>
<dbReference type="FunFam" id="3.20.20.450:FF:000001">
    <property type="entry name" value="Cyclic di-GMP phosphodiesterase yahA"/>
    <property type="match status" value="1"/>
</dbReference>
<dbReference type="PROSITE" id="PS50883">
    <property type="entry name" value="EAL"/>
    <property type="match status" value="1"/>
</dbReference>
<feature type="domain" description="EAL" evidence="3">
    <location>
        <begin position="323"/>
        <end position="577"/>
    </location>
</feature>
<dbReference type="Proteomes" id="UP000196027">
    <property type="component" value="Chromosome"/>
</dbReference>
<dbReference type="KEGG" id="ome:OLMES_0105"/>
<dbReference type="PANTHER" id="PTHR44757:SF2">
    <property type="entry name" value="BIOFILM ARCHITECTURE MAINTENANCE PROTEIN MBAA"/>
    <property type="match status" value="1"/>
</dbReference>
<dbReference type="OrthoDB" id="9804951at2"/>
<protein>
    <recommendedName>
        <fullName evidence="1">cyclic-guanylate-specific phosphodiesterase</fullName>
        <ecNumber evidence="1">3.1.4.52</ecNumber>
    </recommendedName>
</protein>
<evidence type="ECO:0000313" key="6">
    <source>
        <dbReference type="Proteomes" id="UP000196027"/>
    </source>
</evidence>
<dbReference type="AlphaFoldDB" id="A0A1Y0I425"/>
<dbReference type="Pfam" id="PF00563">
    <property type="entry name" value="EAL"/>
    <property type="match status" value="1"/>
</dbReference>
<reference evidence="5 6" key="1">
    <citation type="submission" date="2017-05" db="EMBL/GenBank/DDBJ databases">
        <title>Genomic insights into alkan degradation activity of Oleiphilus messinensis.</title>
        <authorList>
            <person name="Kozyavkin S.A."/>
            <person name="Slesarev A.I."/>
            <person name="Golyshin P.N."/>
            <person name="Korzhenkov A."/>
            <person name="Golyshina O.N."/>
            <person name="Toshchakov S.V."/>
        </authorList>
    </citation>
    <scope>NUCLEOTIDE SEQUENCE [LARGE SCALE GENOMIC DNA]</scope>
    <source>
        <strain evidence="5 6">ME102</strain>
    </source>
</reference>
<dbReference type="PANTHER" id="PTHR44757">
    <property type="entry name" value="DIGUANYLATE CYCLASE DGCP"/>
    <property type="match status" value="1"/>
</dbReference>
<organism evidence="5 6">
    <name type="scientific">Oleiphilus messinensis</name>
    <dbReference type="NCBI Taxonomy" id="141451"/>
    <lineage>
        <taxon>Bacteria</taxon>
        <taxon>Pseudomonadati</taxon>
        <taxon>Pseudomonadota</taxon>
        <taxon>Gammaproteobacteria</taxon>
        <taxon>Oceanospirillales</taxon>
        <taxon>Oleiphilaceae</taxon>
        <taxon>Oleiphilus</taxon>
    </lineage>
</organism>
<dbReference type="EMBL" id="CP021425">
    <property type="protein sequence ID" value="ARU54214.1"/>
    <property type="molecule type" value="Genomic_DNA"/>
</dbReference>
<dbReference type="Pfam" id="PF00990">
    <property type="entry name" value="GGDEF"/>
    <property type="match status" value="1"/>
</dbReference>
<dbReference type="InterPro" id="IPR000160">
    <property type="entry name" value="GGDEF_dom"/>
</dbReference>
<sequence length="588" mass="66760">MKTNAKLTDALGDDYPPPRILILARQLSEYLWIKHLLNPVEDGYGLELQWCHDFSVSQHYLENSPFDLIIWDCRVDGGDPLTYLSFLTVESGNKPVICLAGQQSAQAVHSYFLAGADEVLEKHSLTSAVLSTAIRSVLFRHNAEEQTLQRRHTDSLTGVVSRTLFFDRLNHALHRADRNRELLAVMVLNIDGFTAINETMGYKAGDQLIRLASSRIKRTIRRSDSLARIGGDEFAIILDRLDNYMSCRNVADKLMELFQMPFAVNHETVTVSASIGIACYPDSGKSADELVKYANRAMVAAKDDIGNSSKYYNQDLNETLMKSLDLEADFRRAIRNQELRLFYQPRIDISNNELVGMESLVRWQHPTRGLLNPGQFIDLAERSGMIVPMGYWVIDQACRDLAHFQAMGYLDLTCAVNLSFRQFHDKKLSETVFRIIYNSGVNTSSLEFELTESAMMSDWEHTHKCLSELSKLGISFSLDDFGTGYSSFATLQKLPLSTLKIDQSFISQIEQDTDSRVIVKAMINLAHNLQMQVVAEGVENENQLSFLQFHDCDQVQGYYFGKPVPADQFVSDLRKYYPQSRLESFPRN</sequence>
<dbReference type="GO" id="GO:0071111">
    <property type="term" value="F:cyclic-guanylate-specific phosphodiesterase activity"/>
    <property type="evidence" value="ECO:0007669"/>
    <property type="project" value="UniProtKB-EC"/>
</dbReference>
<dbReference type="SMART" id="SM00267">
    <property type="entry name" value="GGDEF"/>
    <property type="match status" value="1"/>
</dbReference>
<dbReference type="PROSITE" id="PS50887">
    <property type="entry name" value="GGDEF"/>
    <property type="match status" value="1"/>
</dbReference>
<dbReference type="SUPFAM" id="SSF141868">
    <property type="entry name" value="EAL domain-like"/>
    <property type="match status" value="1"/>
</dbReference>
<evidence type="ECO:0000256" key="2">
    <source>
        <dbReference type="ARBA" id="ARBA00022636"/>
    </source>
</evidence>
<evidence type="ECO:0000256" key="1">
    <source>
        <dbReference type="ARBA" id="ARBA00012282"/>
    </source>
</evidence>
<keyword evidence="6" id="KW-1185">Reference proteome</keyword>
<dbReference type="Gene3D" id="3.20.20.450">
    <property type="entry name" value="EAL domain"/>
    <property type="match status" value="1"/>
</dbReference>
<dbReference type="InterPro" id="IPR052155">
    <property type="entry name" value="Biofilm_reg_signaling"/>
</dbReference>
<feature type="domain" description="GGDEF" evidence="4">
    <location>
        <begin position="181"/>
        <end position="314"/>
    </location>
</feature>
<keyword evidence="2" id="KW-0973">c-di-GMP</keyword>
<dbReference type="Gene3D" id="3.40.50.2300">
    <property type="match status" value="1"/>
</dbReference>
<dbReference type="CDD" id="cd01949">
    <property type="entry name" value="GGDEF"/>
    <property type="match status" value="1"/>
</dbReference>
<evidence type="ECO:0000259" key="4">
    <source>
        <dbReference type="PROSITE" id="PS50887"/>
    </source>
</evidence>
<evidence type="ECO:0000313" key="5">
    <source>
        <dbReference type="EMBL" id="ARU54214.1"/>
    </source>
</evidence>
<proteinExistence type="predicted"/>
<dbReference type="InterPro" id="IPR011006">
    <property type="entry name" value="CheY-like_superfamily"/>
</dbReference>
<dbReference type="InterPro" id="IPR029787">
    <property type="entry name" value="Nucleotide_cyclase"/>
</dbReference>
<dbReference type="CDD" id="cd01948">
    <property type="entry name" value="EAL"/>
    <property type="match status" value="1"/>
</dbReference>
<evidence type="ECO:0000259" key="3">
    <source>
        <dbReference type="PROSITE" id="PS50883"/>
    </source>
</evidence>
<dbReference type="SMART" id="SM00052">
    <property type="entry name" value="EAL"/>
    <property type="match status" value="1"/>
</dbReference>
<dbReference type="InterPro" id="IPR001633">
    <property type="entry name" value="EAL_dom"/>
</dbReference>
<dbReference type="NCBIfam" id="TIGR00254">
    <property type="entry name" value="GGDEF"/>
    <property type="match status" value="1"/>
</dbReference>
<dbReference type="RefSeq" id="WP_087459441.1">
    <property type="nucleotide sequence ID" value="NZ_CP021425.1"/>
</dbReference>